<dbReference type="PANTHER" id="PTHR12110:SF21">
    <property type="entry name" value="XYLOSE ISOMERASE-LIKE TIM BARREL DOMAIN-CONTAINING PROTEIN"/>
    <property type="match status" value="1"/>
</dbReference>
<dbReference type="GO" id="GO:0016853">
    <property type="term" value="F:isomerase activity"/>
    <property type="evidence" value="ECO:0007669"/>
    <property type="project" value="UniProtKB-KW"/>
</dbReference>
<dbReference type="InterPro" id="IPR013022">
    <property type="entry name" value="Xyl_isomerase-like_TIM-brl"/>
</dbReference>
<dbReference type="Gene3D" id="3.20.20.150">
    <property type="entry name" value="Divalent-metal-dependent TIM barrel enzymes"/>
    <property type="match status" value="1"/>
</dbReference>
<protein>
    <submittedName>
        <fullName evidence="2">Sugar phosphate isomerase/epimerase</fullName>
    </submittedName>
</protein>
<evidence type="ECO:0000313" key="2">
    <source>
        <dbReference type="EMBL" id="QHW29745.1"/>
    </source>
</evidence>
<organism evidence="2 3">
    <name type="scientific">Paenibacillus rhizovicinus</name>
    <dbReference type="NCBI Taxonomy" id="2704463"/>
    <lineage>
        <taxon>Bacteria</taxon>
        <taxon>Bacillati</taxon>
        <taxon>Bacillota</taxon>
        <taxon>Bacilli</taxon>
        <taxon>Bacillales</taxon>
        <taxon>Paenibacillaceae</taxon>
        <taxon>Paenibacillus</taxon>
    </lineage>
</organism>
<evidence type="ECO:0000259" key="1">
    <source>
        <dbReference type="Pfam" id="PF01261"/>
    </source>
</evidence>
<dbReference type="InterPro" id="IPR050312">
    <property type="entry name" value="IolE/XylAMocC-like"/>
</dbReference>
<feature type="domain" description="Xylose isomerase-like TIM barrel" evidence="1">
    <location>
        <begin position="19"/>
        <end position="267"/>
    </location>
</feature>
<dbReference type="PANTHER" id="PTHR12110">
    <property type="entry name" value="HYDROXYPYRUVATE ISOMERASE"/>
    <property type="match status" value="1"/>
</dbReference>
<gene>
    <name evidence="2" type="ORF">GZH47_02085</name>
</gene>
<dbReference type="InterPro" id="IPR036237">
    <property type="entry name" value="Xyl_isomerase-like_sf"/>
</dbReference>
<dbReference type="RefSeq" id="WP_162638314.1">
    <property type="nucleotide sequence ID" value="NZ_CP048286.1"/>
</dbReference>
<keyword evidence="2" id="KW-0413">Isomerase</keyword>
<dbReference type="SUPFAM" id="SSF51658">
    <property type="entry name" value="Xylose isomerase-like"/>
    <property type="match status" value="1"/>
</dbReference>
<keyword evidence="3" id="KW-1185">Reference proteome</keyword>
<accession>A0A6C0NU85</accession>
<dbReference type="Proteomes" id="UP000479114">
    <property type="component" value="Chromosome"/>
</dbReference>
<reference evidence="2 3" key="1">
    <citation type="submission" date="2020-02" db="EMBL/GenBank/DDBJ databases">
        <title>Paenibacillus sp. nov., isolated from rhizosphere soil of tomato.</title>
        <authorList>
            <person name="Weon H.-Y."/>
            <person name="Lee S.A."/>
        </authorList>
    </citation>
    <scope>NUCLEOTIDE SEQUENCE [LARGE SCALE GENOMIC DNA]</scope>
    <source>
        <strain evidence="2 3">14171R-81</strain>
    </source>
</reference>
<dbReference type="KEGG" id="prz:GZH47_02085"/>
<dbReference type="Pfam" id="PF01261">
    <property type="entry name" value="AP_endonuc_2"/>
    <property type="match status" value="1"/>
</dbReference>
<dbReference type="AlphaFoldDB" id="A0A6C0NU85"/>
<name>A0A6C0NU85_9BACL</name>
<dbReference type="EMBL" id="CP048286">
    <property type="protein sequence ID" value="QHW29745.1"/>
    <property type="molecule type" value="Genomic_DNA"/>
</dbReference>
<sequence>MRLGGQVFLEQKNPENWARALVEAGFRATTCPINGDDKDIAELDDYLAAARQHDILISEVGAWSNPISRDEATRRAAINYCIQRLELAERIGAQCCVNIAGSRGEQWDGPDPDNFSDDTFELIVETTREIIDAVKPERTAFALEMMPWVFPDSAESYLSLVKAIDRKGFGVHFDPVNIISSPREYYRNGEMIRDFFAKLGPHIRNCHAKDTLLRGSLTVHLDEVQPGKGNLDYRTFLTELNKLHPDTTLIIEHLSTNEEYRQAAAYISGIAGELQISL</sequence>
<proteinExistence type="predicted"/>
<evidence type="ECO:0000313" key="3">
    <source>
        <dbReference type="Proteomes" id="UP000479114"/>
    </source>
</evidence>